<evidence type="ECO:0000313" key="2">
    <source>
        <dbReference type="Proteomes" id="UP000000657"/>
    </source>
</evidence>
<accession>Q0RQ28</accession>
<evidence type="ECO:0000313" key="1">
    <source>
        <dbReference type="EMBL" id="CAJ60349.1"/>
    </source>
</evidence>
<dbReference type="eggNOG" id="COG3315">
    <property type="taxonomic scope" value="Bacteria"/>
</dbReference>
<protein>
    <recommendedName>
        <fullName evidence="3">Methyltransferase</fullName>
    </recommendedName>
</protein>
<dbReference type="Gene3D" id="3.40.50.150">
    <property type="entry name" value="Vaccinia Virus protein VP39"/>
    <property type="match status" value="1"/>
</dbReference>
<name>Q0RQ28_FRAAA</name>
<dbReference type="Pfam" id="PF04672">
    <property type="entry name" value="Methyltransf_19"/>
    <property type="match status" value="1"/>
</dbReference>
<dbReference type="STRING" id="326424.FRAAL1695"/>
<reference evidence="1 2" key="1">
    <citation type="journal article" date="2007" name="Genome Res.">
        <title>Genome characteristics of facultatively symbiotic Frankia sp. strains reflect host range and host plant biogeography.</title>
        <authorList>
            <person name="Normand P."/>
            <person name="Lapierre P."/>
            <person name="Tisa L.S."/>
            <person name="Gogarten J.P."/>
            <person name="Alloisio N."/>
            <person name="Bagnarol E."/>
            <person name="Bassi C.A."/>
            <person name="Berry A.M."/>
            <person name="Bickhart D.M."/>
            <person name="Choisne N."/>
            <person name="Couloux A."/>
            <person name="Cournoyer B."/>
            <person name="Cruveiller S."/>
            <person name="Daubin V."/>
            <person name="Demange N."/>
            <person name="Francino M.P."/>
            <person name="Goltsman E."/>
            <person name="Huang Y."/>
            <person name="Kopp O.R."/>
            <person name="Labarre L."/>
            <person name="Lapidus A."/>
            <person name="Lavire C."/>
            <person name="Marechal J."/>
            <person name="Martinez M."/>
            <person name="Mastronunzio J.E."/>
            <person name="Mullin B.C."/>
            <person name="Niemann J."/>
            <person name="Pujic P."/>
            <person name="Rawnsley T."/>
            <person name="Rouy Z."/>
            <person name="Schenowitz C."/>
            <person name="Sellstedt A."/>
            <person name="Tavares F."/>
            <person name="Tomkins J.P."/>
            <person name="Vallenet D."/>
            <person name="Valverde C."/>
            <person name="Wall L.G."/>
            <person name="Wang Y."/>
            <person name="Medigue C."/>
            <person name="Benson D.R."/>
        </authorList>
    </citation>
    <scope>NUCLEOTIDE SEQUENCE [LARGE SCALE GENOMIC DNA]</scope>
    <source>
        <strain evidence="2">DSM 45986 / CECT 9034 / ACN14a</strain>
    </source>
</reference>
<evidence type="ECO:0008006" key="3">
    <source>
        <dbReference type="Google" id="ProtNLM"/>
    </source>
</evidence>
<keyword evidence="2" id="KW-1185">Reference proteome</keyword>
<dbReference type="PIRSF" id="PIRSF017393">
    <property type="entry name" value="MTase_SAV2177"/>
    <property type="match status" value="1"/>
</dbReference>
<gene>
    <name evidence="1" type="ordered locus">FRAAL1695</name>
</gene>
<organism evidence="1 2">
    <name type="scientific">Frankia alni (strain DSM 45986 / CECT 9034 / ACN14a)</name>
    <dbReference type="NCBI Taxonomy" id="326424"/>
    <lineage>
        <taxon>Bacteria</taxon>
        <taxon>Bacillati</taxon>
        <taxon>Actinomycetota</taxon>
        <taxon>Actinomycetes</taxon>
        <taxon>Frankiales</taxon>
        <taxon>Frankiaceae</taxon>
        <taxon>Frankia</taxon>
    </lineage>
</organism>
<proteinExistence type="predicted"/>
<dbReference type="InterPro" id="IPR029063">
    <property type="entry name" value="SAM-dependent_MTases_sf"/>
</dbReference>
<dbReference type="InterPro" id="IPR006764">
    <property type="entry name" value="SAM_dep_MeTrfase_SAV2177_type"/>
</dbReference>
<dbReference type="SUPFAM" id="SSF53335">
    <property type="entry name" value="S-adenosyl-L-methionine-dependent methyltransferases"/>
    <property type="match status" value="1"/>
</dbReference>
<dbReference type="CDD" id="cd02440">
    <property type="entry name" value="AdoMet_MTases"/>
    <property type="match status" value="1"/>
</dbReference>
<dbReference type="KEGG" id="fal:FRAAL1695"/>
<dbReference type="Proteomes" id="UP000000657">
    <property type="component" value="Chromosome"/>
</dbReference>
<dbReference type="AlphaFoldDB" id="Q0RQ28"/>
<sequence>MEPDAGGGEFEVGQWWRSLAEEHPSIDLRTDRPHTARIYDYFLGGKDNFPADRVAAEQASAAFPNASLAARQNRAFMVRAIRHLAGEAGIRQFLDIGTGIPTSPNVHEIAQAVTPQARVVYTDNDPIVLAHARALLASTPQGRTAYLDADLHDPQAILTAPELRETLDLSLPVALSMIAVFHFVPDSDDPHGIIRRLVDALPSGSYLILTNGTADYDPATQDLAVAYEKQGITVRLRSRAEVESLFGGLELIDPGVELVHRWRPDAPDPPGLTDAQVSVYGGIARKP</sequence>
<dbReference type="EMBL" id="CT573213">
    <property type="protein sequence ID" value="CAJ60349.1"/>
    <property type="molecule type" value="Genomic_DNA"/>
</dbReference>
<dbReference type="HOGENOM" id="CLU_067079_1_0_11"/>